<keyword evidence="3" id="KW-1003">Cell membrane</keyword>
<dbReference type="InterPro" id="IPR018619">
    <property type="entry name" value="Hyccin"/>
</dbReference>
<feature type="non-terminal residue" evidence="9">
    <location>
        <position position="528"/>
    </location>
</feature>
<dbReference type="PANTHER" id="PTHR31220:SF1">
    <property type="entry name" value="GH21176P"/>
    <property type="match status" value="1"/>
</dbReference>
<evidence type="ECO:0000256" key="8">
    <source>
        <dbReference type="SAM" id="SignalP"/>
    </source>
</evidence>
<feature type="chain" id="PRO_5046104849" description="Hyccin" evidence="8">
    <location>
        <begin position="16"/>
        <end position="528"/>
    </location>
</feature>
<comment type="subcellular location">
    <subcellularLocation>
        <location evidence="1">Cell membrane</location>
    </subcellularLocation>
    <subcellularLocation>
        <location evidence="2">Cytoplasm</location>
        <location evidence="2">Cytosol</location>
    </subcellularLocation>
</comment>
<keyword evidence="5" id="KW-0472">Membrane</keyword>
<comment type="similarity">
    <text evidence="6">Belongs to the Hyccin family.</text>
</comment>
<keyword evidence="8" id="KW-0732">Signal</keyword>
<sequence>MSIVIVNVIIWFLSSDLLININIKNQNLLLPKNIMSEWKQLITEWLNEYVSLQENEIKSFAAEHEHNHEIATAIFNLLDSEDQDEVQSSNKDETFEQMLENVCVQLFSFYRSKEIELQRFTLQFVPTLIHNYLSSVAQGYTKNCRCIETLLIGLYNFEVVDESGKPKVVSFRLPSLAQSSIYHEPLSLGSQFLTESALRRWEECNTKLVSWGPLSQVEAINAQNRLKVMAALLFIYNRQLSLLPKLALRHFCIAASRIVTQGFHKKVGALKSIPRIPLSSNLLLEMVEGAYFAMFNEFYTLALQAVNDIDQRAQYELFPDVMLVTSAVINSLKNNPSGQPCDGPMGISVALSPATTTVTMSKSMITNASFRTKKLPDDIPIQPGQAVTAESADVLTSITEEGEAEHAPIQRGGAVRNSKPKLGSFPVLGKKSKDSKEKPAPASDKKLSSKDPSKGIWNSLSSGAGDMVDSQKALDSPFDANTGTKDELSLNLMHNSADNSDSRSQVTTDSLDLEAPSSRFAAMQVSSV</sequence>
<evidence type="ECO:0000256" key="3">
    <source>
        <dbReference type="ARBA" id="ARBA00022475"/>
    </source>
</evidence>
<reference evidence="9" key="1">
    <citation type="submission" date="2022-03" db="EMBL/GenBank/DDBJ databases">
        <authorList>
            <person name="Martin H S."/>
        </authorList>
    </citation>
    <scope>NUCLEOTIDE SEQUENCE</scope>
</reference>
<proteinExistence type="inferred from homology"/>
<evidence type="ECO:0008006" key="11">
    <source>
        <dbReference type="Google" id="ProtNLM"/>
    </source>
</evidence>
<evidence type="ECO:0000313" key="9">
    <source>
        <dbReference type="EMBL" id="CAH2073984.1"/>
    </source>
</evidence>
<accession>A0ABN8J149</accession>
<keyword evidence="10" id="KW-1185">Reference proteome</keyword>
<dbReference type="EMBL" id="OW152819">
    <property type="protein sequence ID" value="CAH2073984.1"/>
    <property type="molecule type" value="Genomic_DNA"/>
</dbReference>
<evidence type="ECO:0000256" key="6">
    <source>
        <dbReference type="ARBA" id="ARBA00034482"/>
    </source>
</evidence>
<evidence type="ECO:0000313" key="10">
    <source>
        <dbReference type="Proteomes" id="UP000837857"/>
    </source>
</evidence>
<evidence type="ECO:0000256" key="1">
    <source>
        <dbReference type="ARBA" id="ARBA00004236"/>
    </source>
</evidence>
<keyword evidence="4" id="KW-0963">Cytoplasm</keyword>
<organism evidence="9 10">
    <name type="scientific">Iphiclides podalirius</name>
    <name type="common">scarce swallowtail</name>
    <dbReference type="NCBI Taxonomy" id="110791"/>
    <lineage>
        <taxon>Eukaryota</taxon>
        <taxon>Metazoa</taxon>
        <taxon>Ecdysozoa</taxon>
        <taxon>Arthropoda</taxon>
        <taxon>Hexapoda</taxon>
        <taxon>Insecta</taxon>
        <taxon>Pterygota</taxon>
        <taxon>Neoptera</taxon>
        <taxon>Endopterygota</taxon>
        <taxon>Lepidoptera</taxon>
        <taxon>Glossata</taxon>
        <taxon>Ditrysia</taxon>
        <taxon>Papilionoidea</taxon>
        <taxon>Papilionidae</taxon>
        <taxon>Papilioninae</taxon>
        <taxon>Iphiclides</taxon>
    </lineage>
</organism>
<feature type="compositionally biased region" description="Basic and acidic residues" evidence="7">
    <location>
        <begin position="431"/>
        <end position="453"/>
    </location>
</feature>
<gene>
    <name evidence="9" type="ORF">IPOD504_LOCUS15881</name>
</gene>
<feature type="signal peptide" evidence="8">
    <location>
        <begin position="1"/>
        <end position="15"/>
    </location>
</feature>
<evidence type="ECO:0000256" key="7">
    <source>
        <dbReference type="SAM" id="MobiDB-lite"/>
    </source>
</evidence>
<evidence type="ECO:0000256" key="5">
    <source>
        <dbReference type="ARBA" id="ARBA00023136"/>
    </source>
</evidence>
<name>A0ABN8J149_9NEOP</name>
<evidence type="ECO:0000256" key="4">
    <source>
        <dbReference type="ARBA" id="ARBA00022490"/>
    </source>
</evidence>
<dbReference type="PANTHER" id="PTHR31220">
    <property type="entry name" value="HYCCIN RELATED"/>
    <property type="match status" value="1"/>
</dbReference>
<feature type="region of interest" description="Disordered" evidence="7">
    <location>
        <begin position="401"/>
        <end position="487"/>
    </location>
</feature>
<protein>
    <recommendedName>
        <fullName evidence="11">Hyccin</fullName>
    </recommendedName>
</protein>
<evidence type="ECO:0000256" key="2">
    <source>
        <dbReference type="ARBA" id="ARBA00004514"/>
    </source>
</evidence>
<dbReference type="Proteomes" id="UP000837857">
    <property type="component" value="Chromosome 7"/>
</dbReference>
<dbReference type="Pfam" id="PF09790">
    <property type="entry name" value="Hyccin"/>
    <property type="match status" value="1"/>
</dbReference>